<protein>
    <submittedName>
        <fullName evidence="9">Efflux RND transporter periplasmic adaptor subunit</fullName>
    </submittedName>
</protein>
<evidence type="ECO:0000256" key="3">
    <source>
        <dbReference type="ARBA" id="ARBA00022692"/>
    </source>
</evidence>
<dbReference type="AlphaFoldDB" id="A0A9E8ZI25"/>
<feature type="region of interest" description="Disordered" evidence="6">
    <location>
        <begin position="183"/>
        <end position="209"/>
    </location>
</feature>
<reference evidence="9" key="1">
    <citation type="submission" date="2022-12" db="EMBL/GenBank/DDBJ databases">
        <title>Polyphasic identification of a Novel Hot-Spring Cyanobacterium Ocullathermofonsia sinensis gen nov. sp. nov. and Genomic Insights on its Adaptations to the Thermal Habitat.</title>
        <authorList>
            <person name="Daroch M."/>
            <person name="Tang J."/>
            <person name="Jiang Y."/>
        </authorList>
    </citation>
    <scope>NUCLEOTIDE SEQUENCE</scope>
    <source>
        <strain evidence="9">PKUAC-SCTA174</strain>
    </source>
</reference>
<comment type="subcellular location">
    <subcellularLocation>
        <location evidence="1">Membrane</location>
        <topology evidence="1">Single-pass membrane protein</topology>
    </subcellularLocation>
</comment>
<dbReference type="SUPFAM" id="SSF111369">
    <property type="entry name" value="HlyD-like secretion proteins"/>
    <property type="match status" value="2"/>
</dbReference>
<dbReference type="PANTHER" id="PTHR30386:SF26">
    <property type="entry name" value="TRANSPORT PROTEIN COMB"/>
    <property type="match status" value="1"/>
</dbReference>
<feature type="transmembrane region" description="Helical" evidence="7">
    <location>
        <begin position="28"/>
        <end position="47"/>
    </location>
</feature>
<keyword evidence="3 7" id="KW-0812">Transmembrane</keyword>
<dbReference type="EMBL" id="CP113797">
    <property type="protein sequence ID" value="WAL62112.1"/>
    <property type="molecule type" value="Genomic_DNA"/>
</dbReference>
<keyword evidence="5 7" id="KW-0472">Membrane</keyword>
<evidence type="ECO:0000313" key="10">
    <source>
        <dbReference type="Proteomes" id="UP001163152"/>
    </source>
</evidence>
<comment type="similarity">
    <text evidence="2">Belongs to the membrane fusion protein (MFP) (TC 8.A.1) family.</text>
</comment>
<evidence type="ECO:0000256" key="6">
    <source>
        <dbReference type="SAM" id="MobiDB-lite"/>
    </source>
</evidence>
<accession>A0A9E8ZI25</accession>
<dbReference type="Pfam" id="PF25973">
    <property type="entry name" value="BSH_CzcB"/>
    <property type="match status" value="1"/>
</dbReference>
<keyword evidence="4 7" id="KW-1133">Transmembrane helix</keyword>
<dbReference type="PANTHER" id="PTHR30386">
    <property type="entry name" value="MEMBRANE FUSION SUBUNIT OF EMRAB-TOLC MULTIDRUG EFFLUX PUMP"/>
    <property type="match status" value="1"/>
</dbReference>
<keyword evidence="10" id="KW-1185">Reference proteome</keyword>
<evidence type="ECO:0000256" key="5">
    <source>
        <dbReference type="ARBA" id="ARBA00023136"/>
    </source>
</evidence>
<feature type="domain" description="CzcB-like barrel-sandwich hybrid" evidence="8">
    <location>
        <begin position="75"/>
        <end position="319"/>
    </location>
</feature>
<proteinExistence type="inferred from homology"/>
<evidence type="ECO:0000256" key="4">
    <source>
        <dbReference type="ARBA" id="ARBA00022989"/>
    </source>
</evidence>
<evidence type="ECO:0000259" key="8">
    <source>
        <dbReference type="Pfam" id="PF25973"/>
    </source>
</evidence>
<dbReference type="RefSeq" id="WP_268612217.1">
    <property type="nucleotide sequence ID" value="NZ_CP113797.1"/>
</dbReference>
<dbReference type="InterPro" id="IPR058647">
    <property type="entry name" value="BSH_CzcB-like"/>
</dbReference>
<dbReference type="KEGG" id="tsin:OXH18_09035"/>
<evidence type="ECO:0000313" key="9">
    <source>
        <dbReference type="EMBL" id="WAL62112.1"/>
    </source>
</evidence>
<evidence type="ECO:0000256" key="7">
    <source>
        <dbReference type="SAM" id="Phobius"/>
    </source>
</evidence>
<dbReference type="GO" id="GO:0016020">
    <property type="term" value="C:membrane"/>
    <property type="evidence" value="ECO:0007669"/>
    <property type="project" value="UniProtKB-SubCell"/>
</dbReference>
<feature type="compositionally biased region" description="Polar residues" evidence="6">
    <location>
        <begin position="1"/>
        <end position="18"/>
    </location>
</feature>
<feature type="region of interest" description="Disordered" evidence="6">
    <location>
        <begin position="1"/>
        <end position="22"/>
    </location>
</feature>
<evidence type="ECO:0000256" key="2">
    <source>
        <dbReference type="ARBA" id="ARBA00009477"/>
    </source>
</evidence>
<sequence>MKSSPLSTNERSLPQISQKPHRPRRRDLAVILGLLIAGTGLSLTYSLSRPRIAHLCPVSSTETFPLTGEVKGKESEIAAIVSGQVEKIEVYPGNQVDQGQIVLQLSSEELQSQLKDIQTQLAAAEDYQQQVEAEREAIRERLWAAYLKLHPEESELDQQVRNADQDIIAVERQLATARTELQRAKGEVTTPDPADRLPRRFSQGTPSQQQRIHQLEAQVRGLEHELRLARGAWVRAVSTGLSPYIHSPELDALRQQWVQVLDKLSNAKETIFQLRMQQQVLESRLDRLTVASPIDGIITKRLVEPGDAVGVGEPLLSIAAIETLYLEAHLPPEALDIAQSNQQARVFLNTAPSQSFDVQILSLDRPADTPDQSNNISNNGSDAASSIVIHLGINDPDWTIAPGTAVEGEIVFLDTSVENSIEN</sequence>
<dbReference type="Gene3D" id="2.40.30.170">
    <property type="match status" value="1"/>
</dbReference>
<name>A0A9E8ZI25_9CYAN</name>
<dbReference type="InterPro" id="IPR050739">
    <property type="entry name" value="MFP"/>
</dbReference>
<dbReference type="Gene3D" id="2.40.50.100">
    <property type="match status" value="2"/>
</dbReference>
<dbReference type="Proteomes" id="UP001163152">
    <property type="component" value="Chromosome"/>
</dbReference>
<dbReference type="Gene3D" id="1.10.287.470">
    <property type="entry name" value="Helix hairpin bin"/>
    <property type="match status" value="2"/>
</dbReference>
<gene>
    <name evidence="9" type="ORF">OXH18_09035</name>
</gene>
<evidence type="ECO:0000256" key="1">
    <source>
        <dbReference type="ARBA" id="ARBA00004167"/>
    </source>
</evidence>
<organism evidence="9 10">
    <name type="scientific">Thermocoleostomius sinensis A174</name>
    <dbReference type="NCBI Taxonomy" id="2016057"/>
    <lineage>
        <taxon>Bacteria</taxon>
        <taxon>Bacillati</taxon>
        <taxon>Cyanobacteriota</taxon>
        <taxon>Cyanophyceae</taxon>
        <taxon>Oculatellales</taxon>
        <taxon>Oculatellaceae</taxon>
        <taxon>Thermocoleostomius</taxon>
    </lineage>
</organism>